<proteinExistence type="inferred from homology"/>
<feature type="domain" description="Activator of Hsp90 ATPase homologue 1/2-like C-terminal" evidence="2">
    <location>
        <begin position="21"/>
        <end position="113"/>
    </location>
</feature>
<dbReference type="InterPro" id="IPR023393">
    <property type="entry name" value="START-like_dom_sf"/>
</dbReference>
<sequence>MQELQLIRVPEAKAAMLIRRPIAEVFEAFVDPAKTAAFWFTRGSGLLVAGREVLWEWEMFQASARVRVKAVEEPRRILLEWGEESTPTQVEWTFTPHGEGATFVCIVESGFSGNGDQVVQYALESVGGFTLVLAASKPILSTMSRSILLPTAILKGALRHPFARHIAEKRPIASKKDAMGFVLNAVLHGKDDAQNPLIQCLFPAYAAL</sequence>
<accession>A0A455SJ20</accession>
<protein>
    <recommendedName>
        <fullName evidence="2">Activator of Hsp90 ATPase homologue 1/2-like C-terminal domain-containing protein</fullName>
    </recommendedName>
</protein>
<evidence type="ECO:0000313" key="3">
    <source>
        <dbReference type="EMBL" id="BBH87560.1"/>
    </source>
</evidence>
<dbReference type="InterPro" id="IPR013538">
    <property type="entry name" value="ASHA1/2-like_C"/>
</dbReference>
<evidence type="ECO:0000259" key="2">
    <source>
        <dbReference type="Pfam" id="PF08327"/>
    </source>
</evidence>
<dbReference type="SUPFAM" id="SSF55961">
    <property type="entry name" value="Bet v1-like"/>
    <property type="match status" value="1"/>
</dbReference>
<dbReference type="AlphaFoldDB" id="A0A455SJ20"/>
<comment type="similarity">
    <text evidence="1">Belongs to the AHA1 family.</text>
</comment>
<dbReference type="CDD" id="cd08901">
    <property type="entry name" value="SRPBCC_CalC_Aha1-like_8"/>
    <property type="match status" value="1"/>
</dbReference>
<dbReference type="Gene3D" id="3.30.530.20">
    <property type="match status" value="1"/>
</dbReference>
<name>A0A455SJ20_9CHLR</name>
<gene>
    <name evidence="3" type="ORF">KTC_23110</name>
</gene>
<dbReference type="EMBL" id="AP019376">
    <property type="protein sequence ID" value="BBH87560.1"/>
    <property type="molecule type" value="Genomic_DNA"/>
</dbReference>
<reference evidence="3" key="1">
    <citation type="submission" date="2018-12" db="EMBL/GenBank/DDBJ databases">
        <title>Novel natural products biosynthetic potential of the class Ktedonobacteria.</title>
        <authorList>
            <person name="Zheng Y."/>
            <person name="Saitou A."/>
            <person name="Wang C.M."/>
            <person name="Toyoda A."/>
            <person name="Minakuchi Y."/>
            <person name="Sekiguchi Y."/>
            <person name="Ueda K."/>
            <person name="Takano H."/>
            <person name="Sakai Y."/>
            <person name="Yokota A."/>
            <person name="Yabe S."/>
        </authorList>
    </citation>
    <scope>NUCLEOTIDE SEQUENCE</scope>
    <source>
        <strain evidence="3">COM3</strain>
    </source>
</reference>
<evidence type="ECO:0000256" key="1">
    <source>
        <dbReference type="ARBA" id="ARBA00006817"/>
    </source>
</evidence>
<dbReference type="Pfam" id="PF08327">
    <property type="entry name" value="AHSA1"/>
    <property type="match status" value="1"/>
</dbReference>
<organism evidence="3">
    <name type="scientific">Thermosporothrix sp. COM3</name>
    <dbReference type="NCBI Taxonomy" id="2490863"/>
    <lineage>
        <taxon>Bacteria</taxon>
        <taxon>Bacillati</taxon>
        <taxon>Chloroflexota</taxon>
        <taxon>Ktedonobacteria</taxon>
        <taxon>Ktedonobacterales</taxon>
        <taxon>Thermosporotrichaceae</taxon>
        <taxon>Thermosporothrix</taxon>
    </lineage>
</organism>